<dbReference type="Proteomes" id="UP000585638">
    <property type="component" value="Unassembled WGS sequence"/>
</dbReference>
<evidence type="ECO:0000256" key="1">
    <source>
        <dbReference type="SAM" id="Phobius"/>
    </source>
</evidence>
<gene>
    <name evidence="2" type="ORF">BJ998_006000</name>
</gene>
<organism evidence="2 3">
    <name type="scientific">Kutzneria kofuensis</name>
    <dbReference type="NCBI Taxonomy" id="103725"/>
    <lineage>
        <taxon>Bacteria</taxon>
        <taxon>Bacillati</taxon>
        <taxon>Actinomycetota</taxon>
        <taxon>Actinomycetes</taxon>
        <taxon>Pseudonocardiales</taxon>
        <taxon>Pseudonocardiaceae</taxon>
        <taxon>Kutzneria</taxon>
    </lineage>
</organism>
<accession>A0A7W9NJL4</accession>
<keyword evidence="1" id="KW-1133">Transmembrane helix</keyword>
<keyword evidence="1" id="KW-0812">Transmembrane</keyword>
<comment type="caution">
    <text evidence="2">The sequence shown here is derived from an EMBL/GenBank/DDBJ whole genome shotgun (WGS) entry which is preliminary data.</text>
</comment>
<name>A0A7W9NJL4_9PSEU</name>
<keyword evidence="3" id="KW-1185">Reference proteome</keyword>
<feature type="transmembrane region" description="Helical" evidence="1">
    <location>
        <begin position="27"/>
        <end position="47"/>
    </location>
</feature>
<evidence type="ECO:0000313" key="3">
    <source>
        <dbReference type="Proteomes" id="UP000585638"/>
    </source>
</evidence>
<reference evidence="2 3" key="1">
    <citation type="submission" date="2020-08" db="EMBL/GenBank/DDBJ databases">
        <title>Sequencing the genomes of 1000 actinobacteria strains.</title>
        <authorList>
            <person name="Klenk H.-P."/>
        </authorList>
    </citation>
    <scope>NUCLEOTIDE SEQUENCE [LARGE SCALE GENOMIC DNA]</scope>
    <source>
        <strain evidence="2 3">DSM 43851</strain>
    </source>
</reference>
<keyword evidence="1" id="KW-0472">Membrane</keyword>
<dbReference type="AlphaFoldDB" id="A0A7W9NJL4"/>
<dbReference type="EMBL" id="JACHIR010000001">
    <property type="protein sequence ID" value="MBB5894804.1"/>
    <property type="molecule type" value="Genomic_DNA"/>
</dbReference>
<proteinExistence type="predicted"/>
<dbReference type="RefSeq" id="WP_184866679.1">
    <property type="nucleotide sequence ID" value="NZ_BAAAWY010000019.1"/>
</dbReference>
<protein>
    <submittedName>
        <fullName evidence="2">Uncharacterized protein</fullName>
    </submittedName>
</protein>
<sequence length="153" mass="16610">MIWLVTALTAAVALVFQYVVVGVPLVPWALLITLVIAALAHLAVRLLPPVDPNWQALPAESSAPIATYASSLGARLADAESDPHRFTSRIRPRLQTLALGRIRRHPGCGDIGLDDGRARELLGDDLHRLLTDPAATMPNPARFAEMLTRLEEL</sequence>
<evidence type="ECO:0000313" key="2">
    <source>
        <dbReference type="EMBL" id="MBB5894804.1"/>
    </source>
</evidence>